<dbReference type="NCBIfam" id="TIGR00229">
    <property type="entry name" value="sensory_box"/>
    <property type="match status" value="1"/>
</dbReference>
<dbReference type="Pfam" id="PF02518">
    <property type="entry name" value="HATPase_c"/>
    <property type="match status" value="1"/>
</dbReference>
<gene>
    <name evidence="14" type="ORF">G5V58_13950</name>
</gene>
<dbReference type="CDD" id="cd00075">
    <property type="entry name" value="HATPase"/>
    <property type="match status" value="1"/>
</dbReference>
<dbReference type="KEGG" id="nano:G5V58_13950"/>
<accession>A0A6G6WES9</accession>
<dbReference type="PROSITE" id="PS50113">
    <property type="entry name" value="PAC"/>
    <property type="match status" value="1"/>
</dbReference>
<feature type="domain" description="PAC" evidence="13">
    <location>
        <begin position="375"/>
        <end position="427"/>
    </location>
</feature>
<feature type="transmembrane region" description="Helical" evidence="10">
    <location>
        <begin position="55"/>
        <end position="72"/>
    </location>
</feature>
<dbReference type="AlphaFoldDB" id="A0A6G6WES9"/>
<dbReference type="SMART" id="SM00086">
    <property type="entry name" value="PAC"/>
    <property type="match status" value="1"/>
</dbReference>
<feature type="transmembrane region" description="Helical" evidence="10">
    <location>
        <begin position="34"/>
        <end position="50"/>
    </location>
</feature>
<dbReference type="PANTHER" id="PTHR43711:SF1">
    <property type="entry name" value="HISTIDINE KINASE 1"/>
    <property type="match status" value="1"/>
</dbReference>
<dbReference type="InterPro" id="IPR001610">
    <property type="entry name" value="PAC"/>
</dbReference>
<dbReference type="GO" id="GO:0005886">
    <property type="term" value="C:plasma membrane"/>
    <property type="evidence" value="ECO:0007669"/>
    <property type="project" value="UniProtKB-SubCell"/>
</dbReference>
<comment type="subcellular location">
    <subcellularLocation>
        <location evidence="3">Cell membrane</location>
    </subcellularLocation>
</comment>
<dbReference type="PROSITE" id="PS50112">
    <property type="entry name" value="PAS"/>
    <property type="match status" value="1"/>
</dbReference>
<name>A0A6G6WES9_9ACTN</name>
<dbReference type="GO" id="GO:0000155">
    <property type="term" value="F:phosphorelay sensor kinase activity"/>
    <property type="evidence" value="ECO:0007669"/>
    <property type="project" value="InterPro"/>
</dbReference>
<dbReference type="SMART" id="SM00387">
    <property type="entry name" value="HATPase_c"/>
    <property type="match status" value="1"/>
</dbReference>
<dbReference type="Pfam" id="PF13426">
    <property type="entry name" value="PAS_9"/>
    <property type="match status" value="1"/>
</dbReference>
<dbReference type="SMART" id="SM00091">
    <property type="entry name" value="PAS"/>
    <property type="match status" value="1"/>
</dbReference>
<proteinExistence type="predicted"/>
<evidence type="ECO:0000256" key="8">
    <source>
        <dbReference type="ARBA" id="ARBA00023012"/>
    </source>
</evidence>
<evidence type="ECO:0000313" key="15">
    <source>
        <dbReference type="Proteomes" id="UP000502996"/>
    </source>
</evidence>
<dbReference type="PROSITE" id="PS50109">
    <property type="entry name" value="HIS_KIN"/>
    <property type="match status" value="1"/>
</dbReference>
<dbReference type="InterPro" id="IPR005467">
    <property type="entry name" value="His_kinase_dom"/>
</dbReference>
<feature type="domain" description="PAS" evidence="12">
    <location>
        <begin position="294"/>
        <end position="348"/>
    </location>
</feature>
<keyword evidence="8" id="KW-0902">Two-component regulatory system</keyword>
<keyword evidence="9 10" id="KW-0472">Membrane</keyword>
<evidence type="ECO:0000256" key="10">
    <source>
        <dbReference type="SAM" id="Phobius"/>
    </source>
</evidence>
<dbReference type="SUPFAM" id="SSF47384">
    <property type="entry name" value="Homodimeric domain of signal transducing histidine kinase"/>
    <property type="match status" value="1"/>
</dbReference>
<dbReference type="SUPFAM" id="SSF55874">
    <property type="entry name" value="ATPase domain of HSP90 chaperone/DNA topoisomerase II/histidine kinase"/>
    <property type="match status" value="1"/>
</dbReference>
<reference evidence="14 15" key="1">
    <citation type="submission" date="2020-02" db="EMBL/GenBank/DDBJ databases">
        <title>Full genome sequence of Nocardioides sp. R-3366.</title>
        <authorList>
            <person name="Im W.-T."/>
        </authorList>
    </citation>
    <scope>NUCLEOTIDE SEQUENCE [LARGE SCALE GENOMIC DNA]</scope>
    <source>
        <strain evidence="14 15">R-3366</strain>
    </source>
</reference>
<evidence type="ECO:0000313" key="14">
    <source>
        <dbReference type="EMBL" id="QIG43719.1"/>
    </source>
</evidence>
<dbReference type="InterPro" id="IPR050736">
    <property type="entry name" value="Sensor_HK_Regulatory"/>
</dbReference>
<dbReference type="GO" id="GO:0005509">
    <property type="term" value="F:calcium ion binding"/>
    <property type="evidence" value="ECO:0007669"/>
    <property type="project" value="UniProtKB-ARBA"/>
</dbReference>
<dbReference type="CDD" id="cd00130">
    <property type="entry name" value="PAS"/>
    <property type="match status" value="1"/>
</dbReference>
<evidence type="ECO:0000256" key="2">
    <source>
        <dbReference type="ARBA" id="ARBA00001968"/>
    </source>
</evidence>
<dbReference type="InterPro" id="IPR003661">
    <property type="entry name" value="HisK_dim/P_dom"/>
</dbReference>
<dbReference type="FunFam" id="1.10.287.130:FF:000001">
    <property type="entry name" value="Two-component sensor histidine kinase"/>
    <property type="match status" value="1"/>
</dbReference>
<evidence type="ECO:0000259" key="11">
    <source>
        <dbReference type="PROSITE" id="PS50109"/>
    </source>
</evidence>
<evidence type="ECO:0000259" key="12">
    <source>
        <dbReference type="PROSITE" id="PS50112"/>
    </source>
</evidence>
<dbReference type="EC" id="2.7.13.3" evidence="4"/>
<keyword evidence="6" id="KW-0808">Transferase</keyword>
<dbReference type="Gene3D" id="1.10.287.130">
    <property type="match status" value="1"/>
</dbReference>
<keyword evidence="15" id="KW-1185">Reference proteome</keyword>
<dbReference type="InterPro" id="IPR003594">
    <property type="entry name" value="HATPase_dom"/>
</dbReference>
<dbReference type="SMART" id="SM00388">
    <property type="entry name" value="HisKA"/>
    <property type="match status" value="1"/>
</dbReference>
<keyword evidence="10" id="KW-1133">Transmembrane helix</keyword>
<dbReference type="InterPro" id="IPR004358">
    <property type="entry name" value="Sig_transdc_His_kin-like_C"/>
</dbReference>
<dbReference type="Proteomes" id="UP000502996">
    <property type="component" value="Chromosome"/>
</dbReference>
<dbReference type="InterPro" id="IPR036890">
    <property type="entry name" value="HATPase_C_sf"/>
</dbReference>
<evidence type="ECO:0000256" key="5">
    <source>
        <dbReference type="ARBA" id="ARBA00022553"/>
    </source>
</evidence>
<dbReference type="FunFam" id="3.30.565.10:FF:000006">
    <property type="entry name" value="Sensor histidine kinase WalK"/>
    <property type="match status" value="1"/>
</dbReference>
<feature type="transmembrane region" description="Helical" evidence="10">
    <location>
        <begin position="186"/>
        <end position="211"/>
    </location>
</feature>
<protein>
    <recommendedName>
        <fullName evidence="4">histidine kinase</fullName>
        <ecNumber evidence="4">2.7.13.3</ecNumber>
    </recommendedName>
</protein>
<keyword evidence="7" id="KW-0418">Kinase</keyword>
<dbReference type="InterPro" id="IPR035965">
    <property type="entry name" value="PAS-like_dom_sf"/>
</dbReference>
<dbReference type="PANTHER" id="PTHR43711">
    <property type="entry name" value="TWO-COMPONENT HISTIDINE KINASE"/>
    <property type="match status" value="1"/>
</dbReference>
<dbReference type="Pfam" id="PF00512">
    <property type="entry name" value="HisKA"/>
    <property type="match status" value="1"/>
</dbReference>
<feature type="transmembrane region" description="Helical" evidence="10">
    <location>
        <begin position="78"/>
        <end position="96"/>
    </location>
</feature>
<evidence type="ECO:0000256" key="4">
    <source>
        <dbReference type="ARBA" id="ARBA00012438"/>
    </source>
</evidence>
<evidence type="ECO:0000256" key="6">
    <source>
        <dbReference type="ARBA" id="ARBA00022679"/>
    </source>
</evidence>
<comment type="cofactor">
    <cofactor evidence="2">
        <name>a divalent metal cation</name>
        <dbReference type="ChEBI" id="CHEBI:60240"/>
    </cofactor>
</comment>
<dbReference type="CDD" id="cd00082">
    <property type="entry name" value="HisKA"/>
    <property type="match status" value="1"/>
</dbReference>
<organism evidence="14 15">
    <name type="scientific">Nocardioides anomalus</name>
    <dbReference type="NCBI Taxonomy" id="2712223"/>
    <lineage>
        <taxon>Bacteria</taxon>
        <taxon>Bacillati</taxon>
        <taxon>Actinomycetota</taxon>
        <taxon>Actinomycetes</taxon>
        <taxon>Propionibacteriales</taxon>
        <taxon>Nocardioidaceae</taxon>
        <taxon>Nocardioides</taxon>
    </lineage>
</organism>
<evidence type="ECO:0000256" key="1">
    <source>
        <dbReference type="ARBA" id="ARBA00000085"/>
    </source>
</evidence>
<feature type="transmembrane region" description="Helical" evidence="10">
    <location>
        <begin position="144"/>
        <end position="165"/>
    </location>
</feature>
<evidence type="ECO:0000256" key="9">
    <source>
        <dbReference type="ARBA" id="ARBA00023136"/>
    </source>
</evidence>
<comment type="catalytic activity">
    <reaction evidence="1">
        <text>ATP + protein L-histidine = ADP + protein N-phospho-L-histidine.</text>
        <dbReference type="EC" id="2.7.13.3"/>
    </reaction>
</comment>
<dbReference type="InterPro" id="IPR000014">
    <property type="entry name" value="PAS"/>
</dbReference>
<dbReference type="InterPro" id="IPR000700">
    <property type="entry name" value="PAS-assoc_C"/>
</dbReference>
<dbReference type="RefSeq" id="WP_165233770.1">
    <property type="nucleotide sequence ID" value="NZ_CP049257.1"/>
</dbReference>
<dbReference type="InterPro" id="IPR036097">
    <property type="entry name" value="HisK_dim/P_sf"/>
</dbReference>
<evidence type="ECO:0000256" key="7">
    <source>
        <dbReference type="ARBA" id="ARBA00022777"/>
    </source>
</evidence>
<keyword evidence="10" id="KW-0812">Transmembrane</keyword>
<evidence type="ECO:0000259" key="13">
    <source>
        <dbReference type="PROSITE" id="PS50113"/>
    </source>
</evidence>
<feature type="transmembrane region" description="Helical" evidence="10">
    <location>
        <begin position="261"/>
        <end position="281"/>
    </location>
</feature>
<dbReference type="SUPFAM" id="SSF55785">
    <property type="entry name" value="PYP-like sensor domain (PAS domain)"/>
    <property type="match status" value="1"/>
</dbReference>
<keyword evidence="5" id="KW-0597">Phosphoprotein</keyword>
<feature type="domain" description="Histidine kinase" evidence="11">
    <location>
        <begin position="452"/>
        <end position="669"/>
    </location>
</feature>
<dbReference type="Gene3D" id="3.30.565.10">
    <property type="entry name" value="Histidine kinase-like ATPase, C-terminal domain"/>
    <property type="match status" value="1"/>
</dbReference>
<dbReference type="PRINTS" id="PR00344">
    <property type="entry name" value="BCTRLSENSOR"/>
</dbReference>
<dbReference type="EMBL" id="CP049257">
    <property type="protein sequence ID" value="QIG43719.1"/>
    <property type="molecule type" value="Genomic_DNA"/>
</dbReference>
<dbReference type="Gene3D" id="3.30.450.20">
    <property type="entry name" value="PAS domain"/>
    <property type="match status" value="1"/>
</dbReference>
<sequence length="669" mass="70921">MSTRLRAAVVAALLALMVGFGIMAVTATPEGGRGIGIWPVALATATLMLTRRPRALWWLPALAAVGVGTLWASRPFDVALGLGLGLSAEAGVTWWIASQGRRERAALLTIVDLSRFLLACTAGALTMAVVSAITSAVTGWGTPWLLALTTGTSSLAAQVALLPFFCRFRIQPPIAGPVERAAQWTVLLAVTVAVMVPTEFPSLALLIVPVLAWGALRNGSYEAMAQMAVAVGLAMPITTAGHGPFARPDERFGVPVDMQGILLATFAVVCALVVLTLRITVGEAQAQARQVAAERDRLRNVVDGITSTAIIGADVDGTITLFNPGAERLLGYDATAALGQSTRMLHSEASVSAKAAELDLPDDYSSVAAHLMGLGPTQMGFRRHDGEERQHQMSLNRVRDDRGEAIGYVSTSEDVTDRLRAEAALVEALETERKAVEQLREVDRVKDAFVSSVSHELRTPITSILGYTELLEEGALGPLTQAQSDAVDRISRNSSRLLSLISELLTLGKVHAAELPAQHQLVDLNHVVAAALAVLSPTVARRDVELTVDLPAGPVTVRGDRDMLERVVLNLSDNALKFTPDGGSVRVSLTAEADRALLEVADTGIGVPAHEQERLFDRFFRSSLAQHHAIPGSGLGLSIAKKIVEQHGGALEVESEAGTGSTFRVCLPL</sequence>
<feature type="transmembrane region" description="Helical" evidence="10">
    <location>
        <begin position="223"/>
        <end position="240"/>
    </location>
</feature>
<feature type="transmembrane region" description="Helical" evidence="10">
    <location>
        <begin position="116"/>
        <end position="138"/>
    </location>
</feature>
<evidence type="ECO:0000256" key="3">
    <source>
        <dbReference type="ARBA" id="ARBA00004236"/>
    </source>
</evidence>